<comment type="caution">
    <text evidence="1">The sequence shown here is derived from an EMBL/GenBank/DDBJ whole genome shotgun (WGS) entry which is preliminary data.</text>
</comment>
<gene>
    <name evidence="1" type="ORF">O6P32_12715</name>
</gene>
<accession>A0ABT4PKG7</accession>
<name>A0ABT4PKG7_9BACT</name>
<evidence type="ECO:0000313" key="1">
    <source>
        <dbReference type="EMBL" id="MCZ8373558.1"/>
    </source>
</evidence>
<dbReference type="Gene3D" id="2.40.128.410">
    <property type="match status" value="1"/>
</dbReference>
<organism evidence="1 2">
    <name type="scientific">Phocaeicola acetigenes</name>
    <dbReference type="NCBI Taxonomy" id="3016083"/>
    <lineage>
        <taxon>Bacteria</taxon>
        <taxon>Pseudomonadati</taxon>
        <taxon>Bacteroidota</taxon>
        <taxon>Bacteroidia</taxon>
        <taxon>Bacteroidales</taxon>
        <taxon>Bacteroidaceae</taxon>
        <taxon>Phocaeicola</taxon>
    </lineage>
</organism>
<dbReference type="RefSeq" id="WP_178266228.1">
    <property type="nucleotide sequence ID" value="NZ_JAPZVM010000014.1"/>
</dbReference>
<dbReference type="EMBL" id="JAPZVM010000014">
    <property type="protein sequence ID" value="MCZ8373558.1"/>
    <property type="molecule type" value="Genomic_DNA"/>
</dbReference>
<evidence type="ECO:0000313" key="2">
    <source>
        <dbReference type="Proteomes" id="UP001141933"/>
    </source>
</evidence>
<dbReference type="Pfam" id="PF14059">
    <property type="entry name" value="DUF4251"/>
    <property type="match status" value="1"/>
</dbReference>
<dbReference type="InterPro" id="IPR025347">
    <property type="entry name" value="DUF4251"/>
</dbReference>
<dbReference type="Proteomes" id="UP001141933">
    <property type="component" value="Unassembled WGS sequence"/>
</dbReference>
<proteinExistence type="predicted"/>
<reference evidence="1" key="1">
    <citation type="submission" date="2022-12" db="EMBL/GenBank/DDBJ databases">
        <title>Phocaeicola acetigenes sp. nov., isolated feces from a healthy human.</title>
        <authorList>
            <person name="Do H."/>
            <person name="Ha Y.B."/>
            <person name="Kim J.-S."/>
            <person name="Suh M.K."/>
            <person name="Kim H.S."/>
            <person name="Lee J.-S."/>
        </authorList>
    </citation>
    <scope>NUCLEOTIDE SEQUENCE</scope>
    <source>
        <strain evidence="1">KGMB11183</strain>
    </source>
</reference>
<sequence length="185" mass="20421">MKRILFFMVVALISMRGYTQIQTPEQELTREQKKELQARLDSLMFCEAEQAINQKAFTLEADRVVFKYGQTAYVSSNTNFVSVNGDEAVVQVAFNIPVSGPNGIGGVTVEGKLTNYEVKKDKKNNIRVSMNVMGTGISARIDIFLPNGGNNASVDITPNFNSNRLSLSGALLPIEKSNVYKGRSF</sequence>
<keyword evidence="2" id="KW-1185">Reference proteome</keyword>
<protein>
    <submittedName>
        <fullName evidence="1">DUF4251 domain-containing protein</fullName>
    </submittedName>
</protein>